<keyword evidence="8 13" id="KW-0472">Membrane</keyword>
<dbReference type="PANTHER" id="PTHR13822">
    <property type="entry name" value="ATP SYNTHASE DELTA/EPSILON CHAIN"/>
    <property type="match status" value="1"/>
</dbReference>
<dbReference type="InterPro" id="IPR036771">
    <property type="entry name" value="ATPsynth_dsu/esu_N"/>
</dbReference>
<evidence type="ECO:0000256" key="4">
    <source>
        <dbReference type="ARBA" id="ARBA00011648"/>
    </source>
</evidence>
<keyword evidence="17" id="KW-1185">Reference proteome</keyword>
<evidence type="ECO:0000256" key="5">
    <source>
        <dbReference type="ARBA" id="ARBA00014480"/>
    </source>
</evidence>
<evidence type="ECO:0000256" key="14">
    <source>
        <dbReference type="RuleBase" id="RU003656"/>
    </source>
</evidence>
<feature type="domain" description="ATP synthase F1 complex delta/epsilon subunit N-terminal" evidence="15">
    <location>
        <begin position="14"/>
        <end position="94"/>
    </location>
</feature>
<evidence type="ECO:0000256" key="10">
    <source>
        <dbReference type="ARBA" id="ARBA00023310"/>
    </source>
</evidence>
<evidence type="ECO:0000256" key="12">
    <source>
        <dbReference type="ARBA" id="ARBA00031795"/>
    </source>
</evidence>
<dbReference type="InterPro" id="IPR036794">
    <property type="entry name" value="ATP_F1_dsu/esu_C_sf"/>
</dbReference>
<evidence type="ECO:0000256" key="7">
    <source>
        <dbReference type="ARBA" id="ARBA00023065"/>
    </source>
</evidence>
<evidence type="ECO:0000256" key="11">
    <source>
        <dbReference type="ARBA" id="ARBA00030215"/>
    </source>
</evidence>
<dbReference type="InterPro" id="IPR020546">
    <property type="entry name" value="ATP_synth_F1_dsu/esu_N"/>
</dbReference>
<dbReference type="Gene3D" id="2.60.15.10">
    <property type="entry name" value="F0F1 ATP synthase delta/epsilon subunit, N-terminal"/>
    <property type="match status" value="1"/>
</dbReference>
<accession>A0A1I4QZ69</accession>
<dbReference type="OrthoDB" id="9791445at2"/>
<proteinExistence type="inferred from homology"/>
<dbReference type="STRING" id="195064.SAMN05421721_10618"/>
<evidence type="ECO:0000256" key="3">
    <source>
        <dbReference type="ARBA" id="ARBA00005712"/>
    </source>
</evidence>
<organism evidence="16 17">
    <name type="scientific">Ectothiorhodospira mobilis</name>
    <dbReference type="NCBI Taxonomy" id="195064"/>
    <lineage>
        <taxon>Bacteria</taxon>
        <taxon>Pseudomonadati</taxon>
        <taxon>Pseudomonadota</taxon>
        <taxon>Gammaproteobacteria</taxon>
        <taxon>Chromatiales</taxon>
        <taxon>Ectothiorhodospiraceae</taxon>
        <taxon>Ectothiorhodospira</taxon>
    </lineage>
</organism>
<evidence type="ECO:0000313" key="16">
    <source>
        <dbReference type="EMBL" id="SFM45308.1"/>
    </source>
</evidence>
<dbReference type="Proteomes" id="UP000199556">
    <property type="component" value="Unassembled WGS sequence"/>
</dbReference>
<evidence type="ECO:0000256" key="2">
    <source>
        <dbReference type="ARBA" id="ARBA00004202"/>
    </source>
</evidence>
<keyword evidence="13" id="KW-0375">Hydrogen ion transport</keyword>
<dbReference type="GO" id="GO:0046933">
    <property type="term" value="F:proton-transporting ATP synthase activity, rotational mechanism"/>
    <property type="evidence" value="ECO:0007669"/>
    <property type="project" value="UniProtKB-UniRule"/>
</dbReference>
<dbReference type="Pfam" id="PF02823">
    <property type="entry name" value="ATP-synt_DE_N"/>
    <property type="match status" value="1"/>
</dbReference>
<dbReference type="GO" id="GO:0005886">
    <property type="term" value="C:plasma membrane"/>
    <property type="evidence" value="ECO:0007669"/>
    <property type="project" value="UniProtKB-SubCell"/>
</dbReference>
<keyword evidence="7 13" id="KW-0406">Ion transport</keyword>
<dbReference type="EMBL" id="FOUO01000006">
    <property type="protein sequence ID" value="SFM45308.1"/>
    <property type="molecule type" value="Genomic_DNA"/>
</dbReference>
<comment type="subunit">
    <text evidence="4 13 14">F-type ATPases have 2 components, CF(1) - the catalytic core - and CF(0) - the membrane proton channel. CF(1) has five subunits: alpha(3), beta(3), gamma(1), delta(1), epsilon(1). CF(0) has three main subunits: a, b and c.</text>
</comment>
<keyword evidence="6 13" id="KW-0813">Transport</keyword>
<evidence type="ECO:0000256" key="6">
    <source>
        <dbReference type="ARBA" id="ARBA00022448"/>
    </source>
</evidence>
<name>A0A1I4QZ69_ECTMO</name>
<dbReference type="CDD" id="cd12152">
    <property type="entry name" value="F1-ATPase_delta"/>
    <property type="match status" value="1"/>
</dbReference>
<keyword evidence="13" id="KW-1003">Cell membrane</keyword>
<dbReference type="AlphaFoldDB" id="A0A1I4QZ69"/>
<dbReference type="InterPro" id="IPR001469">
    <property type="entry name" value="ATP_synth_F1_dsu/esu"/>
</dbReference>
<dbReference type="GO" id="GO:0005524">
    <property type="term" value="F:ATP binding"/>
    <property type="evidence" value="ECO:0007669"/>
    <property type="project" value="UniProtKB-UniRule"/>
</dbReference>
<keyword evidence="9 13" id="KW-0139">CF(1)</keyword>
<comment type="subcellular location">
    <subcellularLocation>
        <location evidence="2 13">Cell membrane</location>
        <topology evidence="2 13">Peripheral membrane protein</topology>
    </subcellularLocation>
</comment>
<dbReference type="SUPFAM" id="SSF46604">
    <property type="entry name" value="Epsilon subunit of F1F0-ATP synthase C-terminal domain"/>
    <property type="match status" value="1"/>
</dbReference>
<dbReference type="NCBIfam" id="TIGR01216">
    <property type="entry name" value="ATP_synt_epsi"/>
    <property type="match status" value="1"/>
</dbReference>
<sequence>MSHAAARAPRQATLQLEIVSAEAALFSGPVHRVTLKGVDGELGILPGHSPLLTPVLPGVARFLPEGRQEEDFLYVSGGMVEVQPDRTIVLADTALRSEEIDEAAARAAERRAREIMEESVLFSDRDAAHAELLRALAQLKVVEHARRVARRRQDAAPGGTGG</sequence>
<protein>
    <recommendedName>
        <fullName evidence="5 13">ATP synthase epsilon chain</fullName>
    </recommendedName>
    <alternativeName>
        <fullName evidence="12 13">ATP synthase F1 sector epsilon subunit</fullName>
    </alternativeName>
    <alternativeName>
        <fullName evidence="11 13">F-ATPase epsilon subunit</fullName>
    </alternativeName>
</protein>
<evidence type="ECO:0000313" key="17">
    <source>
        <dbReference type="Proteomes" id="UP000199556"/>
    </source>
</evidence>
<comment type="function">
    <text evidence="1 13">Produces ATP from ADP in the presence of a proton gradient across the membrane.</text>
</comment>
<dbReference type="RefSeq" id="WP_090484514.1">
    <property type="nucleotide sequence ID" value="NZ_FOUO01000006.1"/>
</dbReference>
<evidence type="ECO:0000256" key="1">
    <source>
        <dbReference type="ARBA" id="ARBA00003543"/>
    </source>
</evidence>
<keyword evidence="10 13" id="KW-0066">ATP synthesis</keyword>
<evidence type="ECO:0000256" key="8">
    <source>
        <dbReference type="ARBA" id="ARBA00023136"/>
    </source>
</evidence>
<reference evidence="16 17" key="1">
    <citation type="submission" date="2016-10" db="EMBL/GenBank/DDBJ databases">
        <authorList>
            <person name="de Groot N.N."/>
        </authorList>
    </citation>
    <scope>NUCLEOTIDE SEQUENCE [LARGE SCALE GENOMIC DNA]</scope>
    <source>
        <strain evidence="16 17">DSM 4180</strain>
    </source>
</reference>
<comment type="similarity">
    <text evidence="3 13 14">Belongs to the ATPase epsilon chain family.</text>
</comment>
<dbReference type="NCBIfam" id="NF001847">
    <property type="entry name" value="PRK00571.1-4"/>
    <property type="match status" value="1"/>
</dbReference>
<dbReference type="SUPFAM" id="SSF51344">
    <property type="entry name" value="Epsilon subunit of F1F0-ATP synthase N-terminal domain"/>
    <property type="match status" value="1"/>
</dbReference>
<dbReference type="PANTHER" id="PTHR13822:SF10">
    <property type="entry name" value="ATP SYNTHASE EPSILON CHAIN, CHLOROPLASTIC"/>
    <property type="match status" value="1"/>
</dbReference>
<dbReference type="GO" id="GO:0045259">
    <property type="term" value="C:proton-transporting ATP synthase complex"/>
    <property type="evidence" value="ECO:0007669"/>
    <property type="project" value="UniProtKB-KW"/>
</dbReference>
<evidence type="ECO:0000259" key="15">
    <source>
        <dbReference type="Pfam" id="PF02823"/>
    </source>
</evidence>
<gene>
    <name evidence="13" type="primary">atpC</name>
    <name evidence="16" type="ORF">SAMN05421721_10618</name>
</gene>
<evidence type="ECO:0000256" key="13">
    <source>
        <dbReference type="HAMAP-Rule" id="MF_00530"/>
    </source>
</evidence>
<dbReference type="HAMAP" id="MF_00530">
    <property type="entry name" value="ATP_synth_epsil_bac"/>
    <property type="match status" value="1"/>
</dbReference>
<evidence type="ECO:0000256" key="9">
    <source>
        <dbReference type="ARBA" id="ARBA00023196"/>
    </source>
</evidence>